<gene>
    <name evidence="7" type="ORF">BGC33_07080</name>
    <name evidence="6" type="ORF">MS2017_2170</name>
</gene>
<dbReference type="GO" id="GO:0050661">
    <property type="term" value="F:NADP binding"/>
    <property type="evidence" value="ECO:0007669"/>
    <property type="project" value="InterPro"/>
</dbReference>
<dbReference type="InterPro" id="IPR000960">
    <property type="entry name" value="Flavin_mOase"/>
</dbReference>
<dbReference type="Pfam" id="PF00743">
    <property type="entry name" value="FMO-like"/>
    <property type="match status" value="1"/>
</dbReference>
<evidence type="ECO:0000256" key="4">
    <source>
        <dbReference type="ARBA" id="ARBA00022857"/>
    </source>
</evidence>
<dbReference type="InterPro" id="IPR020946">
    <property type="entry name" value="Flavin_mOase-like"/>
</dbReference>
<dbReference type="Proteomes" id="UP000182798">
    <property type="component" value="Unassembled WGS sequence"/>
</dbReference>
<dbReference type="Proteomes" id="UP000278334">
    <property type="component" value="Chromosome"/>
</dbReference>
<reference evidence="7" key="2">
    <citation type="journal article" date="2017" name="Stand. Genomic Sci.">
        <title>Genome sequence of the sulfur-oxidizing Bathymodiolus thermophilus gill endosymbiont.</title>
        <authorList>
            <person name="Ponnudurai R."/>
            <person name="Sayavedra L."/>
            <person name="Kleiner M."/>
            <person name="Heiden S.E."/>
            <person name="Thurmer A."/>
            <person name="Felbeck H."/>
            <person name="Schluter R."/>
            <person name="Sievert S.M."/>
            <person name="Daniel R."/>
            <person name="Schweder T."/>
            <person name="Markert S."/>
        </authorList>
    </citation>
    <scope>NUCLEOTIDE SEQUENCE</scope>
    <source>
        <strain evidence="7">BAT/CrabSpa'14</strain>
    </source>
</reference>
<protein>
    <submittedName>
        <fullName evidence="7">Uncharacterized protein</fullName>
    </submittedName>
</protein>
<dbReference type="KEGG" id="bthg:MS2017_2170"/>
<evidence type="ECO:0000313" key="8">
    <source>
        <dbReference type="Proteomes" id="UP000182798"/>
    </source>
</evidence>
<evidence type="ECO:0000256" key="2">
    <source>
        <dbReference type="ARBA" id="ARBA00022630"/>
    </source>
</evidence>
<keyword evidence="3" id="KW-0274">FAD</keyword>
<reference evidence="8" key="1">
    <citation type="submission" date="2016-09" db="EMBL/GenBank/DDBJ databases">
        <title>Genome Sequence of Bathymodiolus thermophilus sulfur-oxidizing gill endosymbiont.</title>
        <authorList>
            <person name="Ponnudurai R."/>
            <person name="Kleiner M."/>
            <person name="Sayavedra L."/>
            <person name="Thuermer A."/>
            <person name="Felbeck H."/>
            <person name="Schlueter R."/>
            <person name="Schweder T."/>
            <person name="Markert S."/>
        </authorList>
    </citation>
    <scope>NUCLEOTIDE SEQUENCE [LARGE SCALE GENOMIC DNA]</scope>
    <source>
        <strain evidence="8">BAT/CrabSpa'14</strain>
    </source>
</reference>
<comment type="similarity">
    <text evidence="1">Belongs to the FMO family.</text>
</comment>
<organism evidence="7 8">
    <name type="scientific">Bathymodiolus thermophilus thioautotrophic gill symbiont</name>
    <dbReference type="NCBI Taxonomy" id="2360"/>
    <lineage>
        <taxon>Bacteria</taxon>
        <taxon>Pseudomonadati</taxon>
        <taxon>Pseudomonadota</taxon>
        <taxon>Gammaproteobacteria</taxon>
        <taxon>sulfur-oxidizing symbionts</taxon>
    </lineage>
</organism>
<keyword evidence="4" id="KW-0521">NADP</keyword>
<dbReference type="PANTHER" id="PTHR23023">
    <property type="entry name" value="DIMETHYLANILINE MONOOXYGENASE"/>
    <property type="match status" value="1"/>
</dbReference>
<evidence type="ECO:0000256" key="5">
    <source>
        <dbReference type="ARBA" id="ARBA00023002"/>
    </source>
</evidence>
<evidence type="ECO:0000313" key="9">
    <source>
        <dbReference type="Proteomes" id="UP000278334"/>
    </source>
</evidence>
<sequence length="523" mass="60682">MSTKKKICIIGAGPSGLCTAKEIQENNPNIDVKVFEKSDAIGGVFSNCYEGLSLVNNPFLISFSDFPPQDNCDDLRMWKAKEYVDYLNRYAKYNHLLPLIFFNHTVQKINKKGKQWEVCFQKDGDIEIEIFDYLAICSGANHKARKTHLPNQEKFSGEVIYGGNTKKVSGLKGKKVVFVGLGETASDLVYLSRNLVRQSYVSVRRWPGYFIPRYHDNKPTDLDTSNIYHALSRDVDDSRLSFLTSFKRKLEYKNIALQEDKQIQNAMNHFNSSYKSINYLGPFRRVTTKSCGFIKAYLEDKTSLKPEIVNLEGKKVIFKDGSSVLADTIVLCTGNTFNLSFLPDDILDKTSSINKLYKYIFIPDVEHCYFIGFARPNLGSLPSVAELQARYLSAYLKQEIDLPNQEKMQQEILNQQQRFKWQFPVDFERITHLVDYYWYTRLLAKDLNALPKQWRLFFLDIHLWYKVNFSFLYPGIYRLYPHNAKSKKIASIIKKFPTMNKKVLFVETILYLLNKLSKLFSIK</sequence>
<dbReference type="AlphaFoldDB" id="A0A1J5UB23"/>
<dbReference type="PRINTS" id="PR00370">
    <property type="entry name" value="FMOXYGENASE"/>
</dbReference>
<dbReference type="GO" id="GO:0050660">
    <property type="term" value="F:flavin adenine dinucleotide binding"/>
    <property type="evidence" value="ECO:0007669"/>
    <property type="project" value="InterPro"/>
</dbReference>
<evidence type="ECO:0000313" key="7">
    <source>
        <dbReference type="EMBL" id="OIR25577.1"/>
    </source>
</evidence>
<reference evidence="6 9" key="3">
    <citation type="submission" date="2017-11" db="EMBL/GenBank/DDBJ databases">
        <title>Genome sequence of the bacterial symbiont EPR9N from a vent mussel Bathymodiolus thermophilus.</title>
        <authorList>
            <person name="Won Y.-J."/>
        </authorList>
    </citation>
    <scope>NUCLEOTIDE SEQUENCE [LARGE SCALE GENOMIC DNA]</scope>
    <source>
        <strain evidence="6 9">EPR9N</strain>
    </source>
</reference>
<dbReference type="InterPro" id="IPR036188">
    <property type="entry name" value="FAD/NAD-bd_sf"/>
</dbReference>
<keyword evidence="2" id="KW-0285">Flavoprotein</keyword>
<evidence type="ECO:0000256" key="3">
    <source>
        <dbReference type="ARBA" id="ARBA00022827"/>
    </source>
</evidence>
<evidence type="ECO:0000313" key="6">
    <source>
        <dbReference type="EMBL" id="AYQ57820.1"/>
    </source>
</evidence>
<dbReference type="SUPFAM" id="SSF51905">
    <property type="entry name" value="FAD/NAD(P)-binding domain"/>
    <property type="match status" value="2"/>
</dbReference>
<dbReference type="GO" id="GO:0004499">
    <property type="term" value="F:N,N-dimethylaniline monooxygenase activity"/>
    <property type="evidence" value="ECO:0007669"/>
    <property type="project" value="InterPro"/>
</dbReference>
<dbReference type="EMBL" id="CP024634">
    <property type="protein sequence ID" value="AYQ57820.1"/>
    <property type="molecule type" value="Genomic_DNA"/>
</dbReference>
<evidence type="ECO:0000256" key="1">
    <source>
        <dbReference type="ARBA" id="ARBA00009183"/>
    </source>
</evidence>
<dbReference type="RefSeq" id="WP_071563366.1">
    <property type="nucleotide sequence ID" value="NZ_CAESAR020000016.1"/>
</dbReference>
<keyword evidence="5" id="KW-0560">Oxidoreductase</keyword>
<proteinExistence type="inferred from homology"/>
<dbReference type="PIRSF" id="PIRSF000332">
    <property type="entry name" value="FMO"/>
    <property type="match status" value="1"/>
</dbReference>
<dbReference type="Gene3D" id="3.50.50.60">
    <property type="entry name" value="FAD/NAD(P)-binding domain"/>
    <property type="match status" value="1"/>
</dbReference>
<dbReference type="OrthoDB" id="9790219at2"/>
<name>A0A1J5UB23_9GAMM</name>
<dbReference type="EMBL" id="MIQH01000213">
    <property type="protein sequence ID" value="OIR25577.1"/>
    <property type="molecule type" value="Genomic_DNA"/>
</dbReference>
<accession>A0A1J5UB23</accession>
<dbReference type="InterPro" id="IPR050346">
    <property type="entry name" value="FMO-like"/>
</dbReference>